<evidence type="ECO:0000256" key="1">
    <source>
        <dbReference type="ARBA" id="ARBA00022670"/>
    </source>
</evidence>
<dbReference type="Pfam" id="PF01112">
    <property type="entry name" value="Asparaginase_2"/>
    <property type="match status" value="1"/>
</dbReference>
<evidence type="ECO:0000256" key="7">
    <source>
        <dbReference type="PIRSR" id="PIRSR600246-3"/>
    </source>
</evidence>
<dbReference type="CDD" id="cd04701">
    <property type="entry name" value="Asparaginase_2"/>
    <property type="match status" value="1"/>
</dbReference>
<dbReference type="AlphaFoldDB" id="A0A368NKW9"/>
<keyword evidence="3" id="KW-0068">Autocatalytic cleavage</keyword>
<dbReference type="RefSeq" id="WP_081089197.1">
    <property type="nucleotide sequence ID" value="NZ_CP118261.1"/>
</dbReference>
<evidence type="ECO:0000256" key="5">
    <source>
        <dbReference type="PIRSR" id="PIRSR600246-1"/>
    </source>
</evidence>
<dbReference type="GO" id="GO:0016811">
    <property type="term" value="F:hydrolase activity, acting on carbon-nitrogen (but not peptide) bonds, in linear amides"/>
    <property type="evidence" value="ECO:0007669"/>
    <property type="project" value="UniProtKB-ARBA"/>
</dbReference>
<dbReference type="EMBL" id="WPHR01000010">
    <property type="protein sequence ID" value="MUZ73803.1"/>
    <property type="molecule type" value="Genomic_DNA"/>
</dbReference>
<evidence type="ECO:0000313" key="13">
    <source>
        <dbReference type="Proteomes" id="UP000436911"/>
    </source>
</evidence>
<sequence length="321" mass="33413">MSNTQRNPMALAIHGGCGVMNKADMPESEWQAARADLKRSLQAGWALLQRGASALDAVEAAVMVMEDSEHFNAGHGAALNTQGDHELDASIMDGNTLEAGAIAMARSIRNPICAARRLMHSGETVMLGASAADAFARQSGLPMVDQSYFTTDRRVKALVSLKAHAKAGTAAQASEAEKHGTVGAVALDSHGHLAAATSTGGFNNKPAGRIGDTAVIGAGTYARDGVVAVSGTGKGEFFIRHAVGHEIASRMRYLGENLDDACQHVIFTDLAPHQIGAGLVAVGADGSVTAPYNTAGMFRGWIGPDGRMVVASHDTLFEMHV</sequence>
<name>A0A368NKW9_AGRVI</name>
<evidence type="ECO:0000313" key="11">
    <source>
        <dbReference type="EMBL" id="MVA56549.1"/>
    </source>
</evidence>
<dbReference type="InterPro" id="IPR029055">
    <property type="entry name" value="Ntn_hydrolases_N"/>
</dbReference>
<gene>
    <name evidence="9" type="ORF">BBI04_010780</name>
    <name evidence="8" type="ORF">DXT89_20875</name>
    <name evidence="11" type="ORF">GOZ88_10540</name>
    <name evidence="10" type="ORF">GOZ90_14040</name>
</gene>
<dbReference type="PANTHER" id="PTHR10188:SF6">
    <property type="entry name" value="N(4)-(BETA-N-ACETYLGLUCOSAMINYL)-L-ASPARAGINASE"/>
    <property type="match status" value="1"/>
</dbReference>
<accession>A0A368NKW9</accession>
<feature type="site" description="Cleavage; by autolysis" evidence="7">
    <location>
        <begin position="180"/>
        <end position="181"/>
    </location>
</feature>
<evidence type="ECO:0000313" key="15">
    <source>
        <dbReference type="Proteomes" id="UP000477951"/>
    </source>
</evidence>
<organism evidence="8 13">
    <name type="scientific">Agrobacterium vitis</name>
    <name type="common">Rhizobium vitis</name>
    <dbReference type="NCBI Taxonomy" id="373"/>
    <lineage>
        <taxon>Bacteria</taxon>
        <taxon>Pseudomonadati</taxon>
        <taxon>Pseudomonadota</taxon>
        <taxon>Alphaproteobacteria</taxon>
        <taxon>Hyphomicrobiales</taxon>
        <taxon>Rhizobiaceae</taxon>
        <taxon>Rhizobium/Agrobacterium group</taxon>
        <taxon>Agrobacterium</taxon>
    </lineage>
</organism>
<evidence type="ECO:0000313" key="10">
    <source>
        <dbReference type="EMBL" id="MUZ73803.1"/>
    </source>
</evidence>
<evidence type="ECO:0000256" key="3">
    <source>
        <dbReference type="ARBA" id="ARBA00022813"/>
    </source>
</evidence>
<evidence type="ECO:0000256" key="4">
    <source>
        <dbReference type="ARBA" id="ARBA00069124"/>
    </source>
</evidence>
<feature type="active site" description="Nucleophile" evidence="5">
    <location>
        <position position="181"/>
    </location>
</feature>
<dbReference type="InterPro" id="IPR000246">
    <property type="entry name" value="Peptidase_T2"/>
</dbReference>
<dbReference type="OrthoDB" id="9780217at2"/>
<dbReference type="FunFam" id="3.60.20.30:FF:000001">
    <property type="entry name" value="Isoaspartyl peptidase/L-asparaginase"/>
    <property type="match status" value="1"/>
</dbReference>
<feature type="binding site" evidence="6">
    <location>
        <begin position="232"/>
        <end position="235"/>
    </location>
    <ligand>
        <name>substrate</name>
    </ligand>
</feature>
<dbReference type="EMBL" id="WPHU01000004">
    <property type="protein sequence ID" value="MVA56549.1"/>
    <property type="molecule type" value="Genomic_DNA"/>
</dbReference>
<evidence type="ECO:0000313" key="9">
    <source>
        <dbReference type="EMBL" id="MUP05305.1"/>
    </source>
</evidence>
<keyword evidence="2" id="KW-0378">Hydrolase</keyword>
<evidence type="ECO:0000313" key="12">
    <source>
        <dbReference type="Proteomes" id="UP000175993"/>
    </source>
</evidence>
<dbReference type="SUPFAM" id="SSF56235">
    <property type="entry name" value="N-terminal nucleophile aminohydrolases (Ntn hydrolases)"/>
    <property type="match status" value="1"/>
</dbReference>
<dbReference type="PANTHER" id="PTHR10188">
    <property type="entry name" value="L-ASPARAGINASE"/>
    <property type="match status" value="1"/>
</dbReference>
<dbReference type="Proteomes" id="UP000175993">
    <property type="component" value="Unassembled WGS sequence"/>
</dbReference>
<dbReference type="Proteomes" id="UP000436911">
    <property type="component" value="Unassembled WGS sequence"/>
</dbReference>
<dbReference type="Gene3D" id="3.60.20.30">
    <property type="entry name" value="(Glycosyl)asparaginase"/>
    <property type="match status" value="1"/>
</dbReference>
<dbReference type="Proteomes" id="UP000440716">
    <property type="component" value="Unassembled WGS sequence"/>
</dbReference>
<keyword evidence="1" id="KW-0645">Protease</keyword>
<evidence type="ECO:0000256" key="6">
    <source>
        <dbReference type="PIRSR" id="PIRSR600246-2"/>
    </source>
</evidence>
<evidence type="ECO:0000256" key="2">
    <source>
        <dbReference type="ARBA" id="ARBA00022801"/>
    </source>
</evidence>
<proteinExistence type="predicted"/>
<comment type="caution">
    <text evidence="8">The sequence shown here is derived from an EMBL/GenBank/DDBJ whole genome shotgun (WGS) entry which is preliminary data.</text>
</comment>
<reference evidence="14 15" key="3">
    <citation type="submission" date="2019-12" db="EMBL/GenBank/DDBJ databases">
        <title>Whole-genome sequencing of Allorhizobium vitis.</title>
        <authorList>
            <person name="Gan H.M."/>
            <person name="Szegedi E."/>
            <person name="Burr T."/>
            <person name="Savka M.A."/>
        </authorList>
    </citation>
    <scope>NUCLEOTIDE SEQUENCE [LARGE SCALE GENOMIC DNA]</scope>
    <source>
        <strain evidence="11 14">CG415</strain>
        <strain evidence="10 15">CG516</strain>
    </source>
</reference>
<evidence type="ECO:0000313" key="14">
    <source>
        <dbReference type="Proteomes" id="UP000440716"/>
    </source>
</evidence>
<reference evidence="8 13" key="1">
    <citation type="submission" date="2018-08" db="EMBL/GenBank/DDBJ databases">
        <title>Genome sequencing of Agrobacterium vitis strain ICMP 10754.</title>
        <authorList>
            <person name="Visnovsky S.B."/>
            <person name="Pitman A.R."/>
        </authorList>
    </citation>
    <scope>NUCLEOTIDE SEQUENCE [LARGE SCALE GENOMIC DNA]</scope>
    <source>
        <strain evidence="8 13">ICMP 10754</strain>
    </source>
</reference>
<dbReference type="EMBL" id="MBEV02000005">
    <property type="protein sequence ID" value="MUP05305.1"/>
    <property type="molecule type" value="Genomic_DNA"/>
</dbReference>
<dbReference type="GO" id="GO:0006508">
    <property type="term" value="P:proteolysis"/>
    <property type="evidence" value="ECO:0007669"/>
    <property type="project" value="UniProtKB-KW"/>
</dbReference>
<dbReference type="Proteomes" id="UP000477951">
    <property type="component" value="Unassembled WGS sequence"/>
</dbReference>
<dbReference type="GeneID" id="60683973"/>
<protein>
    <recommendedName>
        <fullName evidence="4">Isoaspartyl peptidase</fullName>
    </recommendedName>
</protein>
<dbReference type="EMBL" id="QUSG01000017">
    <property type="protein sequence ID" value="KAA3523404.1"/>
    <property type="molecule type" value="Genomic_DNA"/>
</dbReference>
<dbReference type="GO" id="GO:0008233">
    <property type="term" value="F:peptidase activity"/>
    <property type="evidence" value="ECO:0007669"/>
    <property type="project" value="UniProtKB-KW"/>
</dbReference>
<reference evidence="9 12" key="2">
    <citation type="submission" date="2019-11" db="EMBL/GenBank/DDBJ databases">
        <title>Whole-genome sequencing of Allorhizobium vitis.</title>
        <authorList>
            <person name="Gan H.M."/>
            <person name="Savka M.A."/>
        </authorList>
    </citation>
    <scope>NUCLEOTIDE SEQUENCE [LARGE SCALE GENOMIC DNA]</scope>
    <source>
        <strain evidence="9 12">AB4</strain>
    </source>
</reference>
<evidence type="ECO:0000313" key="8">
    <source>
        <dbReference type="EMBL" id="KAA3523404.1"/>
    </source>
</evidence>
<feature type="binding site" evidence="6">
    <location>
        <begin position="209"/>
        <end position="212"/>
    </location>
    <ligand>
        <name>substrate</name>
    </ligand>
</feature>